<dbReference type="Pfam" id="PF01061">
    <property type="entry name" value="ABC2_membrane"/>
    <property type="match status" value="1"/>
</dbReference>
<evidence type="ECO:0000313" key="11">
    <source>
        <dbReference type="EMBL" id="KAJ8906374.1"/>
    </source>
</evidence>
<keyword evidence="7 9" id="KW-1133">Transmembrane helix</keyword>
<evidence type="ECO:0000256" key="4">
    <source>
        <dbReference type="ARBA" id="ARBA00022692"/>
    </source>
</evidence>
<keyword evidence="3" id="KW-0813">Transport</keyword>
<dbReference type="GO" id="GO:0016887">
    <property type="term" value="F:ATP hydrolysis activity"/>
    <property type="evidence" value="ECO:0007669"/>
    <property type="project" value="InterPro"/>
</dbReference>
<keyword evidence="5" id="KW-0547">Nucleotide-binding</keyword>
<name>A0AAV8UV51_9RHOD</name>
<gene>
    <name evidence="11" type="ORF">NDN08_002867</name>
</gene>
<evidence type="ECO:0000256" key="1">
    <source>
        <dbReference type="ARBA" id="ARBA00004141"/>
    </source>
</evidence>
<comment type="subcellular location">
    <subcellularLocation>
        <location evidence="1">Membrane</location>
        <topology evidence="1">Multi-pass membrane protein</topology>
    </subcellularLocation>
</comment>
<dbReference type="PROSITE" id="PS00211">
    <property type="entry name" value="ABC_TRANSPORTER_1"/>
    <property type="match status" value="1"/>
</dbReference>
<evidence type="ECO:0000256" key="6">
    <source>
        <dbReference type="ARBA" id="ARBA00022840"/>
    </source>
</evidence>
<dbReference type="Pfam" id="PF00005">
    <property type="entry name" value="ABC_tran"/>
    <property type="match status" value="1"/>
</dbReference>
<feature type="transmembrane region" description="Helical" evidence="9">
    <location>
        <begin position="375"/>
        <end position="398"/>
    </location>
</feature>
<dbReference type="InterPro" id="IPR027417">
    <property type="entry name" value="P-loop_NTPase"/>
</dbReference>
<comment type="caution">
    <text evidence="11">The sequence shown here is derived from an EMBL/GenBank/DDBJ whole genome shotgun (WGS) entry which is preliminary data.</text>
</comment>
<evidence type="ECO:0000256" key="9">
    <source>
        <dbReference type="SAM" id="Phobius"/>
    </source>
</evidence>
<evidence type="ECO:0000256" key="8">
    <source>
        <dbReference type="ARBA" id="ARBA00023136"/>
    </source>
</evidence>
<reference evidence="11 12" key="1">
    <citation type="journal article" date="2023" name="Nat. Commun.">
        <title>Origin of minicircular mitochondrial genomes in red algae.</title>
        <authorList>
            <person name="Lee Y."/>
            <person name="Cho C.H."/>
            <person name="Lee Y.M."/>
            <person name="Park S.I."/>
            <person name="Yang J.H."/>
            <person name="West J.A."/>
            <person name="Bhattacharya D."/>
            <person name="Yoon H.S."/>
        </authorList>
    </citation>
    <scope>NUCLEOTIDE SEQUENCE [LARGE SCALE GENOMIC DNA]</scope>
    <source>
        <strain evidence="11 12">CCMP1338</strain>
        <tissue evidence="11">Whole cell</tissue>
    </source>
</reference>
<keyword evidence="8 9" id="KW-0472">Membrane</keyword>
<dbReference type="GO" id="GO:0005524">
    <property type="term" value="F:ATP binding"/>
    <property type="evidence" value="ECO:0007669"/>
    <property type="project" value="UniProtKB-KW"/>
</dbReference>
<feature type="transmembrane region" description="Helical" evidence="9">
    <location>
        <begin position="301"/>
        <end position="323"/>
    </location>
</feature>
<dbReference type="Gene3D" id="3.40.50.300">
    <property type="entry name" value="P-loop containing nucleotide triphosphate hydrolases"/>
    <property type="match status" value="1"/>
</dbReference>
<dbReference type="SUPFAM" id="SSF52540">
    <property type="entry name" value="P-loop containing nucleoside triphosphate hydrolases"/>
    <property type="match status" value="1"/>
</dbReference>
<proteinExistence type="predicted"/>
<feature type="transmembrane region" description="Helical" evidence="9">
    <location>
        <begin position="497"/>
        <end position="519"/>
    </location>
</feature>
<dbReference type="EMBL" id="JAMWBK010000003">
    <property type="protein sequence ID" value="KAJ8906374.1"/>
    <property type="molecule type" value="Genomic_DNA"/>
</dbReference>
<dbReference type="PANTHER" id="PTHR48041:SF111">
    <property type="entry name" value="ABC TRANSPORTER G FAMILY MEMBER 14"/>
    <property type="match status" value="1"/>
</dbReference>
<keyword evidence="4 9" id="KW-0812">Transmembrane</keyword>
<evidence type="ECO:0000259" key="10">
    <source>
        <dbReference type="PROSITE" id="PS50893"/>
    </source>
</evidence>
<organism evidence="11 12">
    <name type="scientific">Rhodosorus marinus</name>
    <dbReference type="NCBI Taxonomy" id="101924"/>
    <lineage>
        <taxon>Eukaryota</taxon>
        <taxon>Rhodophyta</taxon>
        <taxon>Stylonematophyceae</taxon>
        <taxon>Stylonematales</taxon>
        <taxon>Stylonemataceae</taxon>
        <taxon>Rhodosorus</taxon>
    </lineage>
</organism>
<dbReference type="SMART" id="SM00382">
    <property type="entry name" value="AAA"/>
    <property type="match status" value="1"/>
</dbReference>
<dbReference type="InterPro" id="IPR013525">
    <property type="entry name" value="ABC2_TM"/>
</dbReference>
<dbReference type="PROSITE" id="PS50893">
    <property type="entry name" value="ABC_TRANSPORTER_2"/>
    <property type="match status" value="1"/>
</dbReference>
<dbReference type="Proteomes" id="UP001157974">
    <property type="component" value="Unassembled WGS sequence"/>
</dbReference>
<evidence type="ECO:0000256" key="2">
    <source>
        <dbReference type="ARBA" id="ARBA00014334"/>
    </source>
</evidence>
<sequence>MDVEFKDLRYSVKTGRRQRKDILNGITGFSRTGEVLAIMGPSGGGKTSLLNILAGRMYSKDVQGYTSYGGEEYSKKTRRQLGFVTQEDLMFANLTVMESLMCTANLRLPSSLSKAEKVERVEQVMADLKLRNVGDTPIGDGLFRKGVSGGERKRVAIANEILVDPQILFLDEPTSGLDSSIAFSIVNKGKDANGTEPAESAEMVLAALEYKWKAAAPISTALAGEQYEVENSMLVNKDRSRKYPVSWFTQFSTLFGRSIKQRRGTIIESLAMIKYLTVTFLFCVLWFRMEPVEESIRDRIGLLYFSAVFWALSSVLQTVHTFSRESSIIRKERQSASYMLSAYFLSKSVVDIPYDLIYPTIFGVTVYWITGLDPYFYKFVIYMVIIFSLVICAFSIGLAASSATLNIRKAIVLASVYTMSSVLLSGFYANTNNFGPLANVVQYFSFLRFSYSALVLNETNGATYDCSTDPTELQEANVCPITQEQVLQEYPVVPIGIAGNVAIVWAFTFLYRFLAYLFLRMRRVV</sequence>
<dbReference type="InterPro" id="IPR003439">
    <property type="entry name" value="ABC_transporter-like_ATP-bd"/>
</dbReference>
<feature type="domain" description="ABC transporter" evidence="10">
    <location>
        <begin position="3"/>
        <end position="248"/>
    </location>
</feature>
<feature type="transmembrane region" description="Helical" evidence="9">
    <location>
        <begin position="410"/>
        <end position="429"/>
    </location>
</feature>
<accession>A0AAV8UV51</accession>
<feature type="transmembrane region" description="Helical" evidence="9">
    <location>
        <begin position="266"/>
        <end position="289"/>
    </location>
</feature>
<evidence type="ECO:0000313" key="12">
    <source>
        <dbReference type="Proteomes" id="UP001157974"/>
    </source>
</evidence>
<dbReference type="AlphaFoldDB" id="A0AAV8UV51"/>
<protein>
    <recommendedName>
        <fullName evidence="2">Probable ATP-dependent transporter ycf16</fullName>
    </recommendedName>
</protein>
<dbReference type="InterPro" id="IPR050352">
    <property type="entry name" value="ABCG_transporters"/>
</dbReference>
<evidence type="ECO:0000256" key="3">
    <source>
        <dbReference type="ARBA" id="ARBA00022448"/>
    </source>
</evidence>
<keyword evidence="12" id="KW-1185">Reference proteome</keyword>
<dbReference type="GO" id="GO:0016020">
    <property type="term" value="C:membrane"/>
    <property type="evidence" value="ECO:0007669"/>
    <property type="project" value="UniProtKB-SubCell"/>
</dbReference>
<keyword evidence="6" id="KW-0067">ATP-binding</keyword>
<dbReference type="InterPro" id="IPR017871">
    <property type="entry name" value="ABC_transporter-like_CS"/>
</dbReference>
<dbReference type="PANTHER" id="PTHR48041">
    <property type="entry name" value="ABC TRANSPORTER G FAMILY MEMBER 28"/>
    <property type="match status" value="1"/>
</dbReference>
<evidence type="ECO:0000256" key="7">
    <source>
        <dbReference type="ARBA" id="ARBA00022989"/>
    </source>
</evidence>
<dbReference type="GO" id="GO:0140359">
    <property type="term" value="F:ABC-type transporter activity"/>
    <property type="evidence" value="ECO:0007669"/>
    <property type="project" value="InterPro"/>
</dbReference>
<dbReference type="InterPro" id="IPR003593">
    <property type="entry name" value="AAA+_ATPase"/>
</dbReference>
<evidence type="ECO:0000256" key="5">
    <source>
        <dbReference type="ARBA" id="ARBA00022741"/>
    </source>
</evidence>